<evidence type="ECO:0000313" key="2">
    <source>
        <dbReference type="Proteomes" id="UP000233551"/>
    </source>
</evidence>
<evidence type="ECO:0000313" key="1">
    <source>
        <dbReference type="EMBL" id="PKI58094.1"/>
    </source>
</evidence>
<dbReference type="AlphaFoldDB" id="A0A2I0JP77"/>
<proteinExistence type="predicted"/>
<name>A0A2I0JP77_PUNGR</name>
<protein>
    <submittedName>
        <fullName evidence="1">Uncharacterized protein</fullName>
    </submittedName>
</protein>
<accession>A0A2I0JP77</accession>
<gene>
    <name evidence="1" type="ORF">CRG98_021521</name>
</gene>
<comment type="caution">
    <text evidence="1">The sequence shown here is derived from an EMBL/GenBank/DDBJ whole genome shotgun (WGS) entry which is preliminary data.</text>
</comment>
<organism evidence="1 2">
    <name type="scientific">Punica granatum</name>
    <name type="common">Pomegranate</name>
    <dbReference type="NCBI Taxonomy" id="22663"/>
    <lineage>
        <taxon>Eukaryota</taxon>
        <taxon>Viridiplantae</taxon>
        <taxon>Streptophyta</taxon>
        <taxon>Embryophyta</taxon>
        <taxon>Tracheophyta</taxon>
        <taxon>Spermatophyta</taxon>
        <taxon>Magnoliopsida</taxon>
        <taxon>eudicotyledons</taxon>
        <taxon>Gunneridae</taxon>
        <taxon>Pentapetalae</taxon>
        <taxon>rosids</taxon>
        <taxon>malvids</taxon>
        <taxon>Myrtales</taxon>
        <taxon>Lythraceae</taxon>
        <taxon>Punica</taxon>
    </lineage>
</organism>
<reference evidence="1 2" key="1">
    <citation type="submission" date="2017-11" db="EMBL/GenBank/DDBJ databases">
        <title>De-novo sequencing of pomegranate (Punica granatum L.) genome.</title>
        <authorList>
            <person name="Akparov Z."/>
            <person name="Amiraslanov A."/>
            <person name="Hajiyeva S."/>
            <person name="Abbasov M."/>
            <person name="Kaur K."/>
            <person name="Hamwieh A."/>
            <person name="Solovyev V."/>
            <person name="Salamov A."/>
            <person name="Braich B."/>
            <person name="Kosarev P."/>
            <person name="Mahmoud A."/>
            <person name="Hajiyev E."/>
            <person name="Babayeva S."/>
            <person name="Izzatullayeva V."/>
            <person name="Mammadov A."/>
            <person name="Mammadov A."/>
            <person name="Sharifova S."/>
            <person name="Ojaghi J."/>
            <person name="Eynullazada K."/>
            <person name="Bayramov B."/>
            <person name="Abdulazimova A."/>
            <person name="Shahmuradov I."/>
        </authorList>
    </citation>
    <scope>NUCLEOTIDE SEQUENCE [LARGE SCALE GENOMIC DNA]</scope>
    <source>
        <strain evidence="2">cv. AG2017</strain>
        <tissue evidence="1">Leaf</tissue>
    </source>
</reference>
<keyword evidence="2" id="KW-1185">Reference proteome</keyword>
<dbReference type="EMBL" id="PGOL01001443">
    <property type="protein sequence ID" value="PKI58094.1"/>
    <property type="molecule type" value="Genomic_DNA"/>
</dbReference>
<dbReference type="Proteomes" id="UP000233551">
    <property type="component" value="Unassembled WGS sequence"/>
</dbReference>
<sequence>MTTATTYGGLLGVESCRPCSKIPPGVSGRAVSFRPAQSGHFCQSSLGNFTFPCRFGSIRSLAHQTTTIATSGGSLRSRKPSTLQQNTIGSHCCDVRPETCLIGYVPGRALFCLIFLGLYGSTRDYSH</sequence>